<evidence type="ECO:0000313" key="3">
    <source>
        <dbReference type="Proteomes" id="UP000694551"/>
    </source>
</evidence>
<keyword evidence="1" id="KW-0812">Transmembrane</keyword>
<accession>A0A8D0G018</accession>
<dbReference type="SUPFAM" id="SSF49830">
    <property type="entry name" value="ENV polyprotein, receptor-binding domain"/>
    <property type="match status" value="1"/>
</dbReference>
<dbReference type="PANTHER" id="PTHR10424:SF82">
    <property type="entry name" value="ENVELOPE GLYCOPROTEIN-RELATED"/>
    <property type="match status" value="1"/>
</dbReference>
<evidence type="ECO:0000313" key="2">
    <source>
        <dbReference type="Ensembl" id="ENSSOCP00000023406.1"/>
    </source>
</evidence>
<dbReference type="InterPro" id="IPR018154">
    <property type="entry name" value="TLV/ENV_coat_polyprotein"/>
</dbReference>
<dbReference type="Pfam" id="PF00429">
    <property type="entry name" value="TLV_coat"/>
    <property type="match status" value="1"/>
</dbReference>
<keyword evidence="1" id="KW-0472">Membrane</keyword>
<keyword evidence="1" id="KW-1133">Transmembrane helix</keyword>
<name>A0A8D0G018_STROC</name>
<dbReference type="Gene3D" id="3.90.310.10">
    <property type="entry name" value="ENV polyprotein, receptor-binding domain"/>
    <property type="match status" value="1"/>
</dbReference>
<reference evidence="2" key="1">
    <citation type="submission" date="2025-08" db="UniProtKB">
        <authorList>
            <consortium name="Ensembl"/>
        </authorList>
    </citation>
    <scope>IDENTIFICATION</scope>
</reference>
<dbReference type="InterPro" id="IPR008981">
    <property type="entry name" value="FMuLV_rcpt-bd"/>
</dbReference>
<protein>
    <recommendedName>
        <fullName evidence="4">Envelope glycoprotein</fullName>
    </recommendedName>
</protein>
<proteinExistence type="predicted"/>
<dbReference type="Ensembl" id="ENSSOCT00000023990.1">
    <property type="protein sequence ID" value="ENSSOCP00000023406.1"/>
    <property type="gene ID" value="ENSSOCG00000017274.1"/>
</dbReference>
<dbReference type="Proteomes" id="UP000694551">
    <property type="component" value="Unplaced"/>
</dbReference>
<dbReference type="SUPFAM" id="SSF58069">
    <property type="entry name" value="Virus ectodomain"/>
    <property type="match status" value="1"/>
</dbReference>
<keyword evidence="3" id="KW-1185">Reference proteome</keyword>
<dbReference type="CDD" id="cd09851">
    <property type="entry name" value="HTLV-1-like_HR1-HR2"/>
    <property type="match status" value="1"/>
</dbReference>
<sequence>MVQWSVADRFYTLSVIETTGLYEHQPWEWVLVRWEDQKILQKIVTSGPPSFQAKLCDLAPTDPCLNHKMYYMCPASNPGKSYCNAPNQYYCSHWGCETIASHWKVTKADPYLKTSWGPPGCTPWNANSPGSFGCDVPCTCKFTYLNVTNENDLGWTIGKTWSVRYYEKGTDRGGLFFIKNQKVQSSAAIGPNVAIKNDNWQRKEILLNPTPVLTSTFPTKQRVPLSEPHINSQYLPDKPFFDVLDATFWSLNQSNSNLTSSCWLCYDVYPPFYEGVALDVPFDYSSDSNPTQCKWGTPWKGITLSQIRGQGVCFGNTALANWDSAVCTKTVTVNKAYKWAIPSASGMWICHKSGVTPCVSLELFDDSADFCVQILIVPRVLYHPEEEMYYHWGEANNKRQKREVLTAVTIATLLGLGVAGTTTGVTSLVTQQRGLSQLQIAIDEDLQKIEKSMTFLEQSLSSLSEVVLQNRRGLDLLFMQQGYLCAALKEECCFYADHTGVVRDTMAELRERLAQRKKDREARQGWFESWFNFSPWLTALISSLIGPITMIIIALVFGPCILNKLVSFVKNRLEKVNIMMVEHHHQQCLAHDVSRRK</sequence>
<organism evidence="2 3">
    <name type="scientific">Strix occidentalis caurina</name>
    <name type="common">northern spotted owl</name>
    <dbReference type="NCBI Taxonomy" id="311401"/>
    <lineage>
        <taxon>Eukaryota</taxon>
        <taxon>Metazoa</taxon>
        <taxon>Chordata</taxon>
        <taxon>Craniata</taxon>
        <taxon>Vertebrata</taxon>
        <taxon>Euteleostomi</taxon>
        <taxon>Archelosauria</taxon>
        <taxon>Archosauria</taxon>
        <taxon>Dinosauria</taxon>
        <taxon>Saurischia</taxon>
        <taxon>Theropoda</taxon>
        <taxon>Coelurosauria</taxon>
        <taxon>Aves</taxon>
        <taxon>Neognathae</taxon>
        <taxon>Neoaves</taxon>
        <taxon>Telluraves</taxon>
        <taxon>Strigiformes</taxon>
        <taxon>Strigidae</taxon>
        <taxon>Strix</taxon>
    </lineage>
</organism>
<dbReference type="PANTHER" id="PTHR10424">
    <property type="entry name" value="VIRAL ENVELOPE PROTEIN"/>
    <property type="match status" value="1"/>
</dbReference>
<reference evidence="2" key="2">
    <citation type="submission" date="2025-09" db="UniProtKB">
        <authorList>
            <consortium name="Ensembl"/>
        </authorList>
    </citation>
    <scope>IDENTIFICATION</scope>
</reference>
<feature type="transmembrane region" description="Helical" evidence="1">
    <location>
        <begin position="536"/>
        <end position="562"/>
    </location>
</feature>
<evidence type="ECO:0008006" key="4">
    <source>
        <dbReference type="Google" id="ProtNLM"/>
    </source>
</evidence>
<evidence type="ECO:0000256" key="1">
    <source>
        <dbReference type="SAM" id="Phobius"/>
    </source>
</evidence>
<dbReference type="Gene3D" id="1.10.287.210">
    <property type="match status" value="1"/>
</dbReference>
<dbReference type="AlphaFoldDB" id="A0A8D0G018"/>